<evidence type="ECO:0000256" key="3">
    <source>
        <dbReference type="ARBA" id="ARBA00022603"/>
    </source>
</evidence>
<dbReference type="SUPFAM" id="SSF53790">
    <property type="entry name" value="Tetrapyrrole methylase"/>
    <property type="match status" value="1"/>
</dbReference>
<organism evidence="7 8">
    <name type="scientific">Catellatospora aurea</name>
    <dbReference type="NCBI Taxonomy" id="1337874"/>
    <lineage>
        <taxon>Bacteria</taxon>
        <taxon>Bacillati</taxon>
        <taxon>Actinomycetota</taxon>
        <taxon>Actinomycetes</taxon>
        <taxon>Micromonosporales</taxon>
        <taxon>Micromonosporaceae</taxon>
        <taxon>Catellatospora</taxon>
    </lineage>
</organism>
<dbReference type="NCBIfam" id="TIGR02467">
    <property type="entry name" value="CbiE"/>
    <property type="match status" value="1"/>
</dbReference>
<evidence type="ECO:0000256" key="5">
    <source>
        <dbReference type="ARBA" id="ARBA00022691"/>
    </source>
</evidence>
<protein>
    <submittedName>
        <fullName evidence="7">Precorrin-6y C5,15-methyltransferase (Decarboxylating) subunit CbiE</fullName>
    </submittedName>
</protein>
<keyword evidence="8" id="KW-1185">Reference proteome</keyword>
<dbReference type="Gene3D" id="3.40.50.150">
    <property type="entry name" value="Vaccinia Virus protein VP39"/>
    <property type="match status" value="1"/>
</dbReference>
<dbReference type="InterPro" id="IPR029063">
    <property type="entry name" value="SAM-dependent_MTases_sf"/>
</dbReference>
<comment type="pathway">
    <text evidence="1">Cofactor biosynthesis; adenosylcobalamin biosynthesis.</text>
</comment>
<evidence type="ECO:0000259" key="6">
    <source>
        <dbReference type="Pfam" id="PF00590"/>
    </source>
</evidence>
<evidence type="ECO:0000256" key="1">
    <source>
        <dbReference type="ARBA" id="ARBA00004953"/>
    </source>
</evidence>
<dbReference type="Pfam" id="PF00590">
    <property type="entry name" value="TP_methylase"/>
    <property type="match status" value="1"/>
</dbReference>
<dbReference type="InterPro" id="IPR035996">
    <property type="entry name" value="4pyrrol_Methylase_sf"/>
</dbReference>
<reference evidence="8" key="1">
    <citation type="journal article" date="2019" name="Int. J. Syst. Evol. Microbiol.">
        <title>The Global Catalogue of Microorganisms (GCM) 10K type strain sequencing project: providing services to taxonomists for standard genome sequencing and annotation.</title>
        <authorList>
            <consortium name="The Broad Institute Genomics Platform"/>
            <consortium name="The Broad Institute Genome Sequencing Center for Infectious Disease"/>
            <person name="Wu L."/>
            <person name="Ma J."/>
        </authorList>
    </citation>
    <scope>NUCLEOTIDE SEQUENCE [LARGE SCALE GENOMIC DNA]</scope>
    <source>
        <strain evidence="8">CGMCC 1.9106</strain>
    </source>
</reference>
<gene>
    <name evidence="7" type="primary">cbiE</name>
    <name evidence="7" type="ORF">ACFQO7_10325</name>
</gene>
<dbReference type="PIRSF" id="PIRSF036428">
    <property type="entry name" value="CobL"/>
    <property type="match status" value="1"/>
</dbReference>
<proteinExistence type="predicted"/>
<accession>A0ABW2GV69</accession>
<name>A0ABW2GV69_9ACTN</name>
<dbReference type="InterPro" id="IPR006365">
    <property type="entry name" value="Cbl_synth_CobL"/>
</dbReference>
<dbReference type="PANTHER" id="PTHR43182:SF1">
    <property type="entry name" value="COBALT-PRECORRIN-7 C(5)-METHYLTRANSFERASE"/>
    <property type="match status" value="1"/>
</dbReference>
<dbReference type="PANTHER" id="PTHR43182">
    <property type="entry name" value="COBALT-PRECORRIN-6B C(15)-METHYLTRANSFERASE (DECARBOXYLATING)"/>
    <property type="match status" value="1"/>
</dbReference>
<comment type="caution">
    <text evidence="7">The sequence shown here is derived from an EMBL/GenBank/DDBJ whole genome shotgun (WGS) entry which is preliminary data.</text>
</comment>
<dbReference type="RefSeq" id="WP_376806154.1">
    <property type="nucleotide sequence ID" value="NZ_JBHTAC010000008.1"/>
</dbReference>
<evidence type="ECO:0000313" key="8">
    <source>
        <dbReference type="Proteomes" id="UP001596392"/>
    </source>
</evidence>
<keyword evidence="5" id="KW-0949">S-adenosyl-L-methionine</keyword>
<dbReference type="InterPro" id="IPR000878">
    <property type="entry name" value="4pyrrol_Mease"/>
</dbReference>
<evidence type="ECO:0000313" key="7">
    <source>
        <dbReference type="EMBL" id="MFC7242874.1"/>
    </source>
</evidence>
<dbReference type="Gene3D" id="3.30.950.10">
    <property type="entry name" value="Methyltransferase, Cobalt-precorrin-4 Transmethylase, Domain 2"/>
    <property type="match status" value="1"/>
</dbReference>
<dbReference type="InterPro" id="IPR050714">
    <property type="entry name" value="Cobalamin_biosynth_MTase"/>
</dbReference>
<dbReference type="Proteomes" id="UP001596392">
    <property type="component" value="Unassembled WGS sequence"/>
</dbReference>
<dbReference type="InterPro" id="IPR012818">
    <property type="entry name" value="CbiE"/>
</dbReference>
<keyword evidence="2" id="KW-0169">Cobalamin biosynthesis</keyword>
<dbReference type="InterPro" id="IPR014776">
    <property type="entry name" value="4pyrrole_Mease_sub2"/>
</dbReference>
<keyword evidence="4" id="KW-0808">Transferase</keyword>
<evidence type="ECO:0000256" key="2">
    <source>
        <dbReference type="ARBA" id="ARBA00022573"/>
    </source>
</evidence>
<dbReference type="EMBL" id="JBHTAC010000008">
    <property type="protein sequence ID" value="MFC7242874.1"/>
    <property type="molecule type" value="Genomic_DNA"/>
</dbReference>
<sequence length="430" mass="42852">MRRVTVVGHDGGGLSAAAGAALARATLVAGGARHLSGLDVAAECLVMGPVAPVVARVAAHDGEAVVLASGDPGFFGIVAALRRAGVEPVVIPAVSSVAAAFARAGLPWDDALVVSAHGRDGAAAASALRDDPFLWTLDAPIGAAGVHKNGSSPAGGLRRAVNVCRAYPKVAVLTAPGSGPAELGAALAGWARTLVVAERLGTAQERLVTVEAADAAAESWADPNVVLVLDPDRPRRDPRPGWIAGAGPGPAGWALPEAAYAHRDSMITKAEVRAYVLARLGPRLGDLVWDVGAGSGSVAAECARFGAAVLAVERDPAALPLITANTAGLGARLVAGDAPDCLAGLPQPDAVFVGGGGPPVLAACVARRPARIVTALAGLERVGPALGVLGDAGYRTEGVQLQASRLSPLPGGSHRLAATNPVFVVSGELP</sequence>
<evidence type="ECO:0000256" key="4">
    <source>
        <dbReference type="ARBA" id="ARBA00022679"/>
    </source>
</evidence>
<feature type="domain" description="Tetrapyrrole methylase" evidence="6">
    <location>
        <begin position="13"/>
        <end position="214"/>
    </location>
</feature>
<keyword evidence="3" id="KW-0489">Methyltransferase</keyword>
<dbReference type="SUPFAM" id="SSF53335">
    <property type="entry name" value="S-adenosyl-L-methionine-dependent methyltransferases"/>
    <property type="match status" value="1"/>
</dbReference>